<dbReference type="EMBL" id="LN649230">
    <property type="protein sequence ID" value="CEI59962.1"/>
    <property type="molecule type" value="Genomic_DNA"/>
</dbReference>
<keyword evidence="3" id="KW-1185">Reference proteome</keyword>
<evidence type="ECO:0000313" key="2">
    <source>
        <dbReference type="EMBL" id="CEI59962.1"/>
    </source>
</evidence>
<name>A0A2L2SSA1_9HYPO</name>
<dbReference type="Proteomes" id="UP000245910">
    <property type="component" value="Chromosome II"/>
</dbReference>
<sequence length="81" mass="9322">MVKVDPDSLARVLLTSGYSTGVFVPNFRRYLWNNNDLIMADGDRWPTLRQKAFSRTGTRPKYRASKDHHKGNKNGKTIAQR</sequence>
<proteinExistence type="predicted"/>
<reference evidence="3" key="1">
    <citation type="submission" date="2014-10" db="EMBL/GenBank/DDBJ databases">
        <authorList>
            <person name="King R."/>
        </authorList>
    </citation>
    <scope>NUCLEOTIDE SEQUENCE [LARGE SCALE GENOMIC DNA]</scope>
    <source>
        <strain evidence="3">A3/5</strain>
    </source>
</reference>
<accession>A0A2L2SSA1</accession>
<dbReference type="AlphaFoldDB" id="A0A2L2SSA1"/>
<organism evidence="2 3">
    <name type="scientific">Fusarium venenatum</name>
    <dbReference type="NCBI Taxonomy" id="56646"/>
    <lineage>
        <taxon>Eukaryota</taxon>
        <taxon>Fungi</taxon>
        <taxon>Dikarya</taxon>
        <taxon>Ascomycota</taxon>
        <taxon>Pezizomycotina</taxon>
        <taxon>Sordariomycetes</taxon>
        <taxon>Hypocreomycetidae</taxon>
        <taxon>Hypocreales</taxon>
        <taxon>Nectriaceae</taxon>
        <taxon>Fusarium</taxon>
    </lineage>
</organism>
<evidence type="ECO:0000256" key="1">
    <source>
        <dbReference type="SAM" id="MobiDB-lite"/>
    </source>
</evidence>
<feature type="compositionally biased region" description="Basic residues" evidence="1">
    <location>
        <begin position="58"/>
        <end position="73"/>
    </location>
</feature>
<evidence type="ECO:0000313" key="3">
    <source>
        <dbReference type="Proteomes" id="UP000245910"/>
    </source>
</evidence>
<feature type="region of interest" description="Disordered" evidence="1">
    <location>
        <begin position="53"/>
        <end position="81"/>
    </location>
</feature>
<protein>
    <submittedName>
        <fullName evidence="2">Uncharacterized protein</fullName>
    </submittedName>
</protein>